<dbReference type="GeneTree" id="ENSGT00530000063586"/>
<keyword evidence="10" id="KW-1185">Reference proteome</keyword>
<dbReference type="AlphaFoldDB" id="A0A3B4EG01"/>
<evidence type="ECO:0000256" key="3">
    <source>
        <dbReference type="ARBA" id="ARBA00022692"/>
    </source>
</evidence>
<reference evidence="9" key="2">
    <citation type="submission" date="2025-08" db="UniProtKB">
        <authorList>
            <consortium name="Ensembl"/>
        </authorList>
    </citation>
    <scope>IDENTIFICATION</scope>
</reference>
<dbReference type="GO" id="GO:0071914">
    <property type="term" value="C:prominosome"/>
    <property type="evidence" value="ECO:0007669"/>
    <property type="project" value="TreeGrafter"/>
</dbReference>
<name>A0A3B4EG01_PYGNA</name>
<dbReference type="Ensembl" id="ENSPNAT00000025840.2">
    <property type="protein sequence ID" value="ENSPNAP00000034224.2"/>
    <property type="gene ID" value="ENSPNAG00000023351.2"/>
</dbReference>
<keyword evidence="6" id="KW-0325">Glycoprotein</keyword>
<dbReference type="GO" id="GO:0015485">
    <property type="term" value="F:cholesterol binding"/>
    <property type="evidence" value="ECO:0007669"/>
    <property type="project" value="TreeGrafter"/>
</dbReference>
<dbReference type="GO" id="GO:0005929">
    <property type="term" value="C:cilium"/>
    <property type="evidence" value="ECO:0007669"/>
    <property type="project" value="TreeGrafter"/>
</dbReference>
<dbReference type="GO" id="GO:0016324">
    <property type="term" value="C:apical plasma membrane"/>
    <property type="evidence" value="ECO:0007669"/>
    <property type="project" value="TreeGrafter"/>
</dbReference>
<dbReference type="PANTHER" id="PTHR22730:SF6">
    <property type="entry name" value="PROMININ-2"/>
    <property type="match status" value="1"/>
</dbReference>
<evidence type="ECO:0000256" key="2">
    <source>
        <dbReference type="ARBA" id="ARBA00006058"/>
    </source>
</evidence>
<dbReference type="PANTHER" id="PTHR22730">
    <property type="entry name" value="PROMININ PROM PROTEIN"/>
    <property type="match status" value="1"/>
</dbReference>
<feature type="transmembrane region" description="Helical" evidence="7">
    <location>
        <begin position="96"/>
        <end position="121"/>
    </location>
</feature>
<reference evidence="9 10" key="1">
    <citation type="submission" date="2020-10" db="EMBL/GenBank/DDBJ databases">
        <title>Pygocentrus nattereri (red-bellied piranha) genome, fPygNat1, primary haplotype.</title>
        <authorList>
            <person name="Myers G."/>
            <person name="Meyer A."/>
            <person name="Karagic N."/>
            <person name="Pippel M."/>
            <person name="Winkler S."/>
            <person name="Tracey A."/>
            <person name="Wood J."/>
            <person name="Formenti G."/>
            <person name="Howe K."/>
            <person name="Fedrigo O."/>
            <person name="Jarvis E.D."/>
        </authorList>
    </citation>
    <scope>NUCLEOTIDE SEQUENCE [LARGE SCALE GENOMIC DNA]</scope>
</reference>
<keyword evidence="5 7" id="KW-0472">Membrane</keyword>
<feature type="signal peptide" evidence="8">
    <location>
        <begin position="1"/>
        <end position="24"/>
    </location>
</feature>
<protein>
    <recommendedName>
        <fullName evidence="11">Prominin 2</fullName>
    </recommendedName>
</protein>
<dbReference type="Proteomes" id="UP001501920">
    <property type="component" value="Chromosome 20"/>
</dbReference>
<evidence type="ECO:0000256" key="7">
    <source>
        <dbReference type="SAM" id="Phobius"/>
    </source>
</evidence>
<comment type="subcellular location">
    <subcellularLocation>
        <location evidence="1">Cell projection</location>
        <location evidence="1">Microvillus membrane</location>
        <topology evidence="1">Multi-pass membrane protein</topology>
    </subcellularLocation>
</comment>
<feature type="chain" id="PRO_5043657967" description="Prominin 2" evidence="8">
    <location>
        <begin position="25"/>
        <end position="886"/>
    </location>
</feature>
<organism evidence="9 10">
    <name type="scientific">Pygocentrus nattereri</name>
    <name type="common">Red-bellied piranha</name>
    <dbReference type="NCBI Taxonomy" id="42514"/>
    <lineage>
        <taxon>Eukaryota</taxon>
        <taxon>Metazoa</taxon>
        <taxon>Chordata</taxon>
        <taxon>Craniata</taxon>
        <taxon>Vertebrata</taxon>
        <taxon>Euteleostomi</taxon>
        <taxon>Actinopterygii</taxon>
        <taxon>Neopterygii</taxon>
        <taxon>Teleostei</taxon>
        <taxon>Ostariophysi</taxon>
        <taxon>Characiformes</taxon>
        <taxon>Characoidei</taxon>
        <taxon>Pygocentrus</taxon>
    </lineage>
</organism>
<keyword evidence="8" id="KW-0732">Signal</keyword>
<evidence type="ECO:0000256" key="8">
    <source>
        <dbReference type="SAM" id="SignalP"/>
    </source>
</evidence>
<dbReference type="InterPro" id="IPR008795">
    <property type="entry name" value="Prominin"/>
</dbReference>
<feature type="transmembrane region" description="Helical" evidence="7">
    <location>
        <begin position="790"/>
        <end position="815"/>
    </location>
</feature>
<feature type="transmembrane region" description="Helical" evidence="7">
    <location>
        <begin position="454"/>
        <end position="479"/>
    </location>
</feature>
<keyword evidence="4 7" id="KW-1133">Transmembrane helix</keyword>
<dbReference type="GO" id="GO:0009986">
    <property type="term" value="C:cell surface"/>
    <property type="evidence" value="ECO:0007669"/>
    <property type="project" value="TreeGrafter"/>
</dbReference>
<evidence type="ECO:0008006" key="11">
    <source>
        <dbReference type="Google" id="ProtNLM"/>
    </source>
</evidence>
<feature type="transmembrane region" description="Helical" evidence="7">
    <location>
        <begin position="409"/>
        <end position="434"/>
    </location>
</feature>
<evidence type="ECO:0000256" key="6">
    <source>
        <dbReference type="ARBA" id="ARBA00023180"/>
    </source>
</evidence>
<accession>A0A3B4EG01</accession>
<evidence type="ECO:0000313" key="9">
    <source>
        <dbReference type="Ensembl" id="ENSPNAP00000034224.2"/>
    </source>
</evidence>
<dbReference type="Pfam" id="PF05478">
    <property type="entry name" value="Prominin"/>
    <property type="match status" value="1"/>
</dbReference>
<evidence type="ECO:0000313" key="10">
    <source>
        <dbReference type="Proteomes" id="UP001501920"/>
    </source>
</evidence>
<comment type="similarity">
    <text evidence="2">Belongs to the prominin family.</text>
</comment>
<feature type="transmembrane region" description="Helical" evidence="7">
    <location>
        <begin position="147"/>
        <end position="168"/>
    </location>
</feature>
<sequence>MLALSSRTALVLLWLAVLSSTALTECLPDAVDPEYQLNLIQAPASPIKNSAGSLEPLYNFARLFLLAVQPYGFPLDTASRVLHNEATSSEVIRYEAGYMVCLILAVLYIVAIPVVGVVLVWRHFHYKKMAVESQPSPSSLPWYQRNVTVITCLSVVVILLLCGVILTFNTNNKMRQNMQPNLSRLRTDIGNIEKALNSVPQKVDSIVDKFSLFQEELMEELQETGDLIGQTILSSLNSTINVAVDSLRTTVQDATGAQRHLLEVKELRGNMQAIYTLLNMELTEMQTQLGKLNSSLNTSTLMTDANYDLIPSVDPEVQQLSFVSVFNGMEEQVEMLISSIPSICANQSTPQIEGLRVYLNIVHNVFRNSSKRLPSLRSLSSAVSNVRAVLDNTKADIEYYDYVRWSVSVAFCALILIISLLMLAGLVIGASMVISPTLYPFYLQDQLRLTTVYLLYVASGMIFIFSWLFIIMVFINLFFGGNAHALACRSCTNGDIFEFLDKQTLFSSLHAEEPEDMDIVAATAQSPIMTTDNSTTDLFMNPTDHQRKQAINTFEIYQGCQMGRSMFYSMHMNELFSMNKFLNESMYLSGLVYSMHALNFDLSSIQLLPDSARTAVQQFRDFSNLDRINYNNFLRLLASPIMKTDLDAFATQLERAALTANGTIGENLMSEAAKARQLANVVRLQDSYRRNMSYSIEALATIRRNYQANADNTLLNATEVESSLQLQVPDALQNVSDCVMERATELLRQYFVFVRYAIIDEALDCSWLPVSLSNMYTATCDNLIGPWNAFWLSLGWCCAFLVPGVIFSILAAQLWKPPTSPVNRERFHMPYDIFEKGTNTTCMTLDSLKGKRKDGDTKKPNFNVYMTLDDVIGFDKGKKEKGSCSA</sequence>
<evidence type="ECO:0000256" key="4">
    <source>
        <dbReference type="ARBA" id="ARBA00022989"/>
    </source>
</evidence>
<proteinExistence type="inferred from homology"/>
<evidence type="ECO:0000256" key="1">
    <source>
        <dbReference type="ARBA" id="ARBA00004475"/>
    </source>
</evidence>
<keyword evidence="3 7" id="KW-0812">Transmembrane</keyword>
<reference evidence="9" key="3">
    <citation type="submission" date="2025-09" db="UniProtKB">
        <authorList>
            <consortium name="Ensembl"/>
        </authorList>
    </citation>
    <scope>IDENTIFICATION</scope>
</reference>
<dbReference type="GO" id="GO:0031528">
    <property type="term" value="C:microvillus membrane"/>
    <property type="evidence" value="ECO:0007669"/>
    <property type="project" value="UniProtKB-SubCell"/>
</dbReference>
<gene>
    <name evidence="9" type="primary">ABCA12</name>
</gene>
<evidence type="ECO:0000256" key="5">
    <source>
        <dbReference type="ARBA" id="ARBA00023136"/>
    </source>
</evidence>